<reference evidence="1" key="1">
    <citation type="submission" date="2021-06" db="EMBL/GenBank/DDBJ databases">
        <authorList>
            <person name="Kallberg Y."/>
            <person name="Tangrot J."/>
            <person name="Rosling A."/>
        </authorList>
    </citation>
    <scope>NUCLEOTIDE SEQUENCE</scope>
    <source>
        <strain evidence="1">AU212A</strain>
    </source>
</reference>
<accession>A0ACA9PKW8</accession>
<organism evidence="1 2">
    <name type="scientific">Scutellospora calospora</name>
    <dbReference type="NCBI Taxonomy" id="85575"/>
    <lineage>
        <taxon>Eukaryota</taxon>
        <taxon>Fungi</taxon>
        <taxon>Fungi incertae sedis</taxon>
        <taxon>Mucoromycota</taxon>
        <taxon>Glomeromycotina</taxon>
        <taxon>Glomeromycetes</taxon>
        <taxon>Diversisporales</taxon>
        <taxon>Gigasporaceae</taxon>
        <taxon>Scutellospora</taxon>
    </lineage>
</organism>
<evidence type="ECO:0000313" key="2">
    <source>
        <dbReference type="Proteomes" id="UP000789860"/>
    </source>
</evidence>
<proteinExistence type="predicted"/>
<keyword evidence="2" id="KW-1185">Reference proteome</keyword>
<gene>
    <name evidence="1" type="ORF">SCALOS_LOCUS10893</name>
</gene>
<dbReference type="Proteomes" id="UP000789860">
    <property type="component" value="Unassembled WGS sequence"/>
</dbReference>
<sequence>MQSLINEPLISSPANFSDLPFLLQQILPTNYTYQIENYIELEPILTSENIII</sequence>
<name>A0ACA9PKW8_9GLOM</name>
<protein>
    <submittedName>
        <fullName evidence="1">10862_t:CDS:1</fullName>
    </submittedName>
</protein>
<comment type="caution">
    <text evidence="1">The sequence shown here is derived from an EMBL/GenBank/DDBJ whole genome shotgun (WGS) entry which is preliminary data.</text>
</comment>
<feature type="non-terminal residue" evidence="1">
    <location>
        <position position="52"/>
    </location>
</feature>
<dbReference type="EMBL" id="CAJVPM010043481">
    <property type="protein sequence ID" value="CAG8711687.1"/>
    <property type="molecule type" value="Genomic_DNA"/>
</dbReference>
<evidence type="ECO:0000313" key="1">
    <source>
        <dbReference type="EMBL" id="CAG8711687.1"/>
    </source>
</evidence>